<dbReference type="PANTHER" id="PTHR43575:SF1">
    <property type="entry name" value="PROTEIN ABCI7, CHLOROPLASTIC"/>
    <property type="match status" value="1"/>
</dbReference>
<evidence type="ECO:0000259" key="1">
    <source>
        <dbReference type="Pfam" id="PF01458"/>
    </source>
</evidence>
<protein>
    <submittedName>
        <fullName evidence="2">Fe-S cluster assembly protein SufD</fullName>
    </submittedName>
</protein>
<dbReference type="PANTHER" id="PTHR43575">
    <property type="entry name" value="PROTEIN ABCI7, CHLOROPLASTIC"/>
    <property type="match status" value="1"/>
</dbReference>
<name>A0A1H3WZ82_9BACT</name>
<evidence type="ECO:0000313" key="2">
    <source>
        <dbReference type="EMBL" id="SDZ92071.1"/>
    </source>
</evidence>
<gene>
    <name evidence="2" type="ORF">SAMN05444145_10142</name>
</gene>
<dbReference type="Proteomes" id="UP000183253">
    <property type="component" value="Unassembled WGS sequence"/>
</dbReference>
<keyword evidence="3" id="KW-1185">Reference proteome</keyword>
<dbReference type="InterPro" id="IPR055346">
    <property type="entry name" value="Fe-S_cluster_assembly_SufBD"/>
</dbReference>
<evidence type="ECO:0000313" key="3">
    <source>
        <dbReference type="Proteomes" id="UP000183253"/>
    </source>
</evidence>
<organism evidence="2 3">
    <name type="scientific">Alistipes timonensis JC136</name>
    <dbReference type="NCBI Taxonomy" id="1033731"/>
    <lineage>
        <taxon>Bacteria</taxon>
        <taxon>Pseudomonadati</taxon>
        <taxon>Bacteroidota</taxon>
        <taxon>Bacteroidia</taxon>
        <taxon>Bacteroidales</taxon>
        <taxon>Rikenellaceae</taxon>
        <taxon>Alistipes</taxon>
    </lineage>
</organism>
<dbReference type="OrthoDB" id="9768262at2"/>
<feature type="domain" description="SUF system FeS cluster assembly SufBD core" evidence="1">
    <location>
        <begin position="36"/>
        <end position="245"/>
    </location>
</feature>
<reference evidence="2 3" key="1">
    <citation type="submission" date="2016-10" db="EMBL/GenBank/DDBJ databases">
        <authorList>
            <person name="de Groot N.N."/>
        </authorList>
    </citation>
    <scope>NUCLEOTIDE SEQUENCE [LARGE SCALE GENOMIC DNA]</scope>
    <source>
        <strain evidence="2 3">DSM 25383</strain>
    </source>
</reference>
<sequence>MEAILDIIRRFRPADGEVLRIDGAAAEPFAAVDPRKLRIEAAAGASARIVVLHTAADTSVVEVELGEEAQLELTELFTAEAFAEVSVKQAARSRCRLTTVQLSSANASYRIDLDGADAENELGGVFLAAGNEHCVVKLRTGHNVADCRSNSYIKGVAGGQAVGEFCGLIYVAPDAQRTDARQQSRNILLSETARITTQPQLEIYADDVKCSHGATVGQMDADAILYMRQRGLSEAQARRLQIEGFVGDVVGRCGIEPLCGAIMELASVKIEEM</sequence>
<proteinExistence type="predicted"/>
<dbReference type="AlphaFoldDB" id="A0A1H3WZ82"/>
<dbReference type="RefSeq" id="WP_010258595.1">
    <property type="nucleotide sequence ID" value="NZ_CAEG01000001.1"/>
</dbReference>
<dbReference type="GO" id="GO:0016226">
    <property type="term" value="P:iron-sulfur cluster assembly"/>
    <property type="evidence" value="ECO:0007669"/>
    <property type="project" value="InterPro"/>
</dbReference>
<dbReference type="EMBL" id="FNRI01000001">
    <property type="protein sequence ID" value="SDZ92071.1"/>
    <property type="molecule type" value="Genomic_DNA"/>
</dbReference>
<dbReference type="SUPFAM" id="SSF101960">
    <property type="entry name" value="Stabilizer of iron transporter SufD"/>
    <property type="match status" value="1"/>
</dbReference>
<dbReference type="Pfam" id="PF01458">
    <property type="entry name" value="SUFBD_core"/>
    <property type="match status" value="1"/>
</dbReference>
<dbReference type="STRING" id="1033731.SAMN05444145_10142"/>
<dbReference type="InterPro" id="IPR000825">
    <property type="entry name" value="SUF_FeS_clus_asmbl_SufBD_core"/>
</dbReference>
<dbReference type="InterPro" id="IPR037284">
    <property type="entry name" value="SUF_FeS_clus_asmbl_SufBD_sf"/>
</dbReference>
<accession>A0A1H3WZ82</accession>